<keyword evidence="2" id="KW-1185">Reference proteome</keyword>
<dbReference type="EMBL" id="UYRX01000659">
    <property type="protein sequence ID" value="VDK85061.1"/>
    <property type="molecule type" value="Genomic_DNA"/>
</dbReference>
<reference evidence="1 2" key="1">
    <citation type="submission" date="2018-08" db="EMBL/GenBank/DDBJ databases">
        <authorList>
            <person name="Laetsch R D."/>
            <person name="Stevens L."/>
            <person name="Kumar S."/>
            <person name="Blaxter L. M."/>
        </authorList>
    </citation>
    <scope>NUCLEOTIDE SEQUENCE [LARGE SCALE GENOMIC DNA]</scope>
</reference>
<evidence type="ECO:0000313" key="1">
    <source>
        <dbReference type="EMBL" id="VDK85061.1"/>
    </source>
</evidence>
<dbReference type="AlphaFoldDB" id="A0A3P6V4V7"/>
<dbReference type="OrthoDB" id="5787890at2759"/>
<gene>
    <name evidence="1" type="ORF">NLS_LOCUS6945</name>
</gene>
<protein>
    <submittedName>
        <fullName evidence="1">Uncharacterized protein</fullName>
    </submittedName>
</protein>
<accession>A0A3P6V4V7</accession>
<dbReference type="Proteomes" id="UP000277928">
    <property type="component" value="Unassembled WGS sequence"/>
</dbReference>
<dbReference type="OMA" id="MLCRFID"/>
<name>A0A3P6V4V7_LITSI</name>
<proteinExistence type="predicted"/>
<evidence type="ECO:0000313" key="2">
    <source>
        <dbReference type="Proteomes" id="UP000277928"/>
    </source>
</evidence>
<organism evidence="1 2">
    <name type="scientific">Litomosoides sigmodontis</name>
    <name type="common">Filarial nematode worm</name>
    <dbReference type="NCBI Taxonomy" id="42156"/>
    <lineage>
        <taxon>Eukaryota</taxon>
        <taxon>Metazoa</taxon>
        <taxon>Ecdysozoa</taxon>
        <taxon>Nematoda</taxon>
        <taxon>Chromadorea</taxon>
        <taxon>Rhabditida</taxon>
        <taxon>Spirurina</taxon>
        <taxon>Spiruromorpha</taxon>
        <taxon>Filarioidea</taxon>
        <taxon>Onchocercidae</taxon>
        <taxon>Litomosoides</taxon>
    </lineage>
</organism>
<sequence>MLGKLPSKSTVPFLHIQIFLPSYVTTEWKGKLLRALVQLSAGCVFLSGWNIWAIMSRYSPSDRYYMFDDINRWNPLASFTRPSLAECADEPAIRDSINNFKVEALFDYSLLKCGYHRQKIIQFGGIAPIIEDEDETHFATEPCHLEYRRRTRGTSIEATYSMEVPVALTRYSYPNFKFDVVSTKLFLAMLCRFIDNERRFYRFDIERIRDLIIIKEAPYGDARASKTYLQGALDILTGRIKNPETWYSRANMDYRQVSLCQFGTKRILLRQNIDLAEPFPSGPIHTPVHEDQSSSGDGPKAAFIPILENAVKSASEIDGSSDQPDPMVDINGSRVTIMGPVVPEPPIKPIEVMCRSFQRFSFANLQIKWPNMVFSGADRIVSVLHLRGLIDHKPKSFSFEEIAPKGYKDTLARAWILCREIIDFIMAIDREHDRLALMWHVFNS</sequence>